<organism evidence="1">
    <name type="scientific">marine sediment metagenome</name>
    <dbReference type="NCBI Taxonomy" id="412755"/>
    <lineage>
        <taxon>unclassified sequences</taxon>
        <taxon>metagenomes</taxon>
        <taxon>ecological metagenomes</taxon>
    </lineage>
</organism>
<dbReference type="AlphaFoldDB" id="X1PLU2"/>
<gene>
    <name evidence="1" type="ORF">S06H3_61976</name>
</gene>
<proteinExistence type="predicted"/>
<name>X1PLU2_9ZZZZ</name>
<protein>
    <submittedName>
        <fullName evidence="1">Uncharacterized protein</fullName>
    </submittedName>
</protein>
<dbReference type="EMBL" id="BARV01040752">
    <property type="protein sequence ID" value="GAI56833.1"/>
    <property type="molecule type" value="Genomic_DNA"/>
</dbReference>
<evidence type="ECO:0000313" key="1">
    <source>
        <dbReference type="EMBL" id="GAI56833.1"/>
    </source>
</evidence>
<reference evidence="1" key="1">
    <citation type="journal article" date="2014" name="Front. Microbiol.">
        <title>High frequency of phylogenetically diverse reductive dehalogenase-homologous genes in deep subseafloor sedimentary metagenomes.</title>
        <authorList>
            <person name="Kawai M."/>
            <person name="Futagami T."/>
            <person name="Toyoda A."/>
            <person name="Takaki Y."/>
            <person name="Nishi S."/>
            <person name="Hori S."/>
            <person name="Arai W."/>
            <person name="Tsubouchi T."/>
            <person name="Morono Y."/>
            <person name="Uchiyama I."/>
            <person name="Ito T."/>
            <person name="Fujiyama A."/>
            <person name="Inagaki F."/>
            <person name="Takami H."/>
        </authorList>
    </citation>
    <scope>NUCLEOTIDE SEQUENCE</scope>
    <source>
        <strain evidence="1">Expedition CK06-06</strain>
    </source>
</reference>
<feature type="non-terminal residue" evidence="1">
    <location>
        <position position="1"/>
    </location>
</feature>
<comment type="caution">
    <text evidence="1">The sequence shown here is derived from an EMBL/GenBank/DDBJ whole genome shotgun (WGS) entry which is preliminary data.</text>
</comment>
<accession>X1PLU2</accession>
<sequence length="31" mass="3520">IINLYIYIKVGQPFRVALLSKAKALPYIINS</sequence>